<evidence type="ECO:0000313" key="2">
    <source>
        <dbReference type="Proteomes" id="UP000218418"/>
    </source>
</evidence>
<dbReference type="Proteomes" id="UP000218418">
    <property type="component" value="Chromosome"/>
</dbReference>
<dbReference type="EMBL" id="AP018227">
    <property type="protein sequence ID" value="BAY82190.1"/>
    <property type="molecule type" value="Genomic_DNA"/>
</dbReference>
<accession>A0A1Z4LLT3</accession>
<reference evidence="1 2" key="1">
    <citation type="submission" date="2017-06" db="EMBL/GenBank/DDBJ databases">
        <title>Genome sequencing of cyanobaciteial culture collection at National Institute for Environmental Studies (NIES).</title>
        <authorList>
            <person name="Hirose Y."/>
            <person name="Shimura Y."/>
            <person name="Fujisawa T."/>
            <person name="Nakamura Y."/>
            <person name="Kawachi M."/>
        </authorList>
    </citation>
    <scope>NUCLEOTIDE SEQUENCE [LARGE SCALE GENOMIC DNA]</scope>
    <source>
        <strain evidence="1 2">NIES-267</strain>
    </source>
</reference>
<keyword evidence="2" id="KW-1185">Reference proteome</keyword>
<sequence>MQRLLNFWLWLLFMGWGCLCDFPIAGDVALLRLYISYWLWFDGGCKSEKSVGIIGGSFSCGTGYAG</sequence>
<organism evidence="1 2">
    <name type="scientific">Calothrix parasitica NIES-267</name>
    <dbReference type="NCBI Taxonomy" id="1973488"/>
    <lineage>
        <taxon>Bacteria</taxon>
        <taxon>Bacillati</taxon>
        <taxon>Cyanobacteriota</taxon>
        <taxon>Cyanophyceae</taxon>
        <taxon>Nostocales</taxon>
        <taxon>Calotrichaceae</taxon>
        <taxon>Calothrix</taxon>
    </lineage>
</organism>
<dbReference type="AlphaFoldDB" id="A0A1Z4LLT3"/>
<evidence type="ECO:0000313" key="1">
    <source>
        <dbReference type="EMBL" id="BAY82190.1"/>
    </source>
</evidence>
<proteinExistence type="predicted"/>
<gene>
    <name evidence="1" type="ORF">NIES267_16690</name>
</gene>
<name>A0A1Z4LLT3_9CYAN</name>
<protein>
    <submittedName>
        <fullName evidence="1">Uncharacterized protein</fullName>
    </submittedName>
</protein>